<accession>K3W4Y5</accession>
<proteinExistence type="predicted"/>
<protein>
    <submittedName>
        <fullName evidence="3">Uncharacterized protein</fullName>
    </submittedName>
</protein>
<dbReference type="AlphaFoldDB" id="K3W4Y5"/>
<dbReference type="HOGENOM" id="CLU_006157_0_0_1"/>
<feature type="coiled-coil region" evidence="1">
    <location>
        <begin position="303"/>
        <end position="397"/>
    </location>
</feature>
<feature type="coiled-coil region" evidence="1">
    <location>
        <begin position="180"/>
        <end position="277"/>
    </location>
</feature>
<reference evidence="3" key="3">
    <citation type="submission" date="2015-02" db="UniProtKB">
        <authorList>
            <consortium name="EnsemblProtists"/>
        </authorList>
    </citation>
    <scope>IDENTIFICATION</scope>
    <source>
        <strain evidence="3">DAOM BR144</strain>
    </source>
</reference>
<reference evidence="4" key="2">
    <citation type="submission" date="2010-04" db="EMBL/GenBank/DDBJ databases">
        <authorList>
            <person name="Buell R."/>
            <person name="Hamilton J."/>
            <person name="Hostetler J."/>
        </authorList>
    </citation>
    <scope>NUCLEOTIDE SEQUENCE [LARGE SCALE GENOMIC DNA]</scope>
    <source>
        <strain evidence="4">DAOM:BR144</strain>
    </source>
</reference>
<feature type="region of interest" description="Disordered" evidence="2">
    <location>
        <begin position="432"/>
        <end position="457"/>
    </location>
</feature>
<evidence type="ECO:0000313" key="3">
    <source>
        <dbReference type="EnsemblProtists" id="PYU1_T000026"/>
    </source>
</evidence>
<feature type="compositionally biased region" description="Acidic residues" evidence="2">
    <location>
        <begin position="438"/>
        <end position="453"/>
    </location>
</feature>
<evidence type="ECO:0000256" key="1">
    <source>
        <dbReference type="SAM" id="Coils"/>
    </source>
</evidence>
<name>K3W4Y5_GLOUD</name>
<dbReference type="EMBL" id="GL376636">
    <property type="status" value="NOT_ANNOTATED_CDS"/>
    <property type="molecule type" value="Genomic_DNA"/>
</dbReference>
<dbReference type="EnsemblProtists" id="PYU1_T000026">
    <property type="protein sequence ID" value="PYU1_T000026"/>
    <property type="gene ID" value="PYU1_G000026"/>
</dbReference>
<dbReference type="STRING" id="431595.K3W4Y5"/>
<organism evidence="3 4">
    <name type="scientific">Globisporangium ultimum (strain ATCC 200006 / CBS 805.95 / DAOM BR144)</name>
    <name type="common">Pythium ultimum</name>
    <dbReference type="NCBI Taxonomy" id="431595"/>
    <lineage>
        <taxon>Eukaryota</taxon>
        <taxon>Sar</taxon>
        <taxon>Stramenopiles</taxon>
        <taxon>Oomycota</taxon>
        <taxon>Peronosporomycetes</taxon>
        <taxon>Pythiales</taxon>
        <taxon>Pythiaceae</taxon>
        <taxon>Globisporangium</taxon>
    </lineage>
</organism>
<sequence length="749" mass="84774">MIPLLLPSELLFVSTFNSNRGHEGNPHVQAIQSRVADLVRRYDESVSGSDGTSLGDDDGHINVPSRWKVGDVLMVTHNALVKTGTRTERTIIAEFRDDPEVIEALGNGERNFARVVEEAAQQTQQMHQMFEKTIAIVKQLQRTDEELRLHESRTAGEQWQQVRELKITIEALQKEKSMVLGQLQEQLKTHKELLVAMDEQNQELKKTQIAMMMKADEMNMLRDDFERHVAEAQRALGTSQQSVSMWREKFQASTKAIVAADQKVAEMEKKIHSQAEEIIKHEVVFQAKTQEEKHKEKVRDGEVQRLHGEVAAAMQKIAELEDGKARKNENSNQVRASLMKEKQELLNKLEQAESTIRELQARLSDELSSKNQFQNDNNELSRLVLEMKDRAREVMNKVPLMGPMPGRSGGALLKKAASFAISLRALSIMGSEPKLQSSDEDDGLSTSSDDDDSEIGKEDVELSATVQQVVTSAFPQHQRVVEQSDENIVQNIARYEDPKNTPMNSKNTLWKKSRDAALLKAAVPTTSVPSVPMTEVECMKLACDEELARMKKQYVQGLIEYKRLVIEQYERRQSQIHEYHRAEIESMIVLVQEKFKREIEKHGENMLRAKESLKLLYRAMKMDGDSLFDRLSSVPSAAEEAPKIPEEAVPLKSLLRAAVFAMSNSKKRNNVATKQINDIYNTAKEKKEKDAFNRQAKCELSGSNSPPLSAVPSTTVIQTTKTMPAIEERPPTRERHPALLFHVGCQGRQ</sequence>
<evidence type="ECO:0000256" key="2">
    <source>
        <dbReference type="SAM" id="MobiDB-lite"/>
    </source>
</evidence>
<dbReference type="eggNOG" id="ENOG502SBUN">
    <property type="taxonomic scope" value="Eukaryota"/>
</dbReference>
<keyword evidence="1" id="KW-0175">Coiled coil</keyword>
<keyword evidence="4" id="KW-1185">Reference proteome</keyword>
<dbReference type="Proteomes" id="UP000019132">
    <property type="component" value="Unassembled WGS sequence"/>
</dbReference>
<reference evidence="4" key="1">
    <citation type="journal article" date="2010" name="Genome Biol.">
        <title>Genome sequence of the necrotrophic plant pathogen Pythium ultimum reveals original pathogenicity mechanisms and effector repertoire.</title>
        <authorList>
            <person name="Levesque C.A."/>
            <person name="Brouwer H."/>
            <person name="Cano L."/>
            <person name="Hamilton J.P."/>
            <person name="Holt C."/>
            <person name="Huitema E."/>
            <person name="Raffaele S."/>
            <person name="Robideau G.P."/>
            <person name="Thines M."/>
            <person name="Win J."/>
            <person name="Zerillo M.M."/>
            <person name="Beakes G.W."/>
            <person name="Boore J.L."/>
            <person name="Busam D."/>
            <person name="Dumas B."/>
            <person name="Ferriera S."/>
            <person name="Fuerstenberg S.I."/>
            <person name="Gachon C.M."/>
            <person name="Gaulin E."/>
            <person name="Govers F."/>
            <person name="Grenville-Briggs L."/>
            <person name="Horner N."/>
            <person name="Hostetler J."/>
            <person name="Jiang R.H."/>
            <person name="Johnson J."/>
            <person name="Krajaejun T."/>
            <person name="Lin H."/>
            <person name="Meijer H.J."/>
            <person name="Moore B."/>
            <person name="Morris P."/>
            <person name="Phuntmart V."/>
            <person name="Puiu D."/>
            <person name="Shetty J."/>
            <person name="Stajich J.E."/>
            <person name="Tripathy S."/>
            <person name="Wawra S."/>
            <person name="van West P."/>
            <person name="Whitty B.R."/>
            <person name="Coutinho P.M."/>
            <person name="Henrissat B."/>
            <person name="Martin F."/>
            <person name="Thomas P.D."/>
            <person name="Tyler B.M."/>
            <person name="De Vries R.P."/>
            <person name="Kamoun S."/>
            <person name="Yandell M."/>
            <person name="Tisserat N."/>
            <person name="Buell C.R."/>
        </authorList>
    </citation>
    <scope>NUCLEOTIDE SEQUENCE</scope>
    <source>
        <strain evidence="4">DAOM:BR144</strain>
    </source>
</reference>
<dbReference type="VEuPathDB" id="FungiDB:PYU1_G000026"/>
<dbReference type="InParanoid" id="K3W4Y5"/>
<evidence type="ECO:0000313" key="4">
    <source>
        <dbReference type="Proteomes" id="UP000019132"/>
    </source>
</evidence>